<protein>
    <recommendedName>
        <fullName evidence="5">8-amino-7-oxononanoate synthase</fullName>
        <ecNumber evidence="5">2.3.1.47</ecNumber>
    </recommendedName>
    <alternativeName>
        <fullName evidence="9">7-keto-8-amino-pelargonic acid synthase</fullName>
    </alternativeName>
    <alternativeName>
        <fullName evidence="10">8-amino-7-ketopelargonate synthase</fullName>
    </alternativeName>
</protein>
<reference evidence="13" key="1">
    <citation type="submission" date="2018-06" db="EMBL/GenBank/DDBJ databases">
        <authorList>
            <person name="Zhirakovskaya E."/>
        </authorList>
    </citation>
    <scope>NUCLEOTIDE SEQUENCE</scope>
</reference>
<evidence type="ECO:0000256" key="1">
    <source>
        <dbReference type="ARBA" id="ARBA00001933"/>
    </source>
</evidence>
<dbReference type="GO" id="GO:0008710">
    <property type="term" value="F:8-amino-7-oxononanoate synthase activity"/>
    <property type="evidence" value="ECO:0007669"/>
    <property type="project" value="UniProtKB-EC"/>
</dbReference>
<dbReference type="InterPro" id="IPR022834">
    <property type="entry name" value="AONS_Proteobacteria"/>
</dbReference>
<evidence type="ECO:0000256" key="4">
    <source>
        <dbReference type="ARBA" id="ARBA00011738"/>
    </source>
</evidence>
<keyword evidence="7" id="KW-0093">Biotin biosynthesis</keyword>
<name>A0A3B0Z6Y3_9ZZZZ</name>
<evidence type="ECO:0000256" key="7">
    <source>
        <dbReference type="ARBA" id="ARBA00022756"/>
    </source>
</evidence>
<evidence type="ECO:0000256" key="3">
    <source>
        <dbReference type="ARBA" id="ARBA00010008"/>
    </source>
</evidence>
<dbReference type="InterPro" id="IPR001917">
    <property type="entry name" value="Aminotrans_II_pyridoxalP_BS"/>
</dbReference>
<comment type="pathway">
    <text evidence="2">Cofactor biosynthesis; biotin biosynthesis.</text>
</comment>
<comment type="subunit">
    <text evidence="4">Homodimer.</text>
</comment>
<dbReference type="SUPFAM" id="SSF53383">
    <property type="entry name" value="PLP-dependent transferases"/>
    <property type="match status" value="1"/>
</dbReference>
<evidence type="ECO:0000259" key="12">
    <source>
        <dbReference type="Pfam" id="PF00155"/>
    </source>
</evidence>
<dbReference type="GO" id="GO:0030170">
    <property type="term" value="F:pyridoxal phosphate binding"/>
    <property type="evidence" value="ECO:0007669"/>
    <property type="project" value="InterPro"/>
</dbReference>
<dbReference type="HAMAP" id="MF_01693">
    <property type="entry name" value="BioF_aminotrans_2"/>
    <property type="match status" value="1"/>
</dbReference>
<comment type="cofactor">
    <cofactor evidence="1">
        <name>pyridoxal 5'-phosphate</name>
        <dbReference type="ChEBI" id="CHEBI:597326"/>
    </cofactor>
</comment>
<proteinExistence type="inferred from homology"/>
<dbReference type="EMBL" id="UOFM01000441">
    <property type="protein sequence ID" value="VAW82009.1"/>
    <property type="molecule type" value="Genomic_DNA"/>
</dbReference>
<evidence type="ECO:0000256" key="5">
    <source>
        <dbReference type="ARBA" id="ARBA00013187"/>
    </source>
</evidence>
<comment type="similarity">
    <text evidence="3">Belongs to the class-II pyridoxal-phosphate-dependent aminotransferase family. BioF subfamily.</text>
</comment>
<dbReference type="InterPro" id="IPR004839">
    <property type="entry name" value="Aminotransferase_I/II_large"/>
</dbReference>
<evidence type="ECO:0000256" key="9">
    <source>
        <dbReference type="ARBA" id="ARBA00032610"/>
    </source>
</evidence>
<dbReference type="PANTHER" id="PTHR13693">
    <property type="entry name" value="CLASS II AMINOTRANSFERASE/8-AMINO-7-OXONONANOATE SYNTHASE"/>
    <property type="match status" value="1"/>
</dbReference>
<evidence type="ECO:0000256" key="2">
    <source>
        <dbReference type="ARBA" id="ARBA00004746"/>
    </source>
</evidence>
<dbReference type="CDD" id="cd06454">
    <property type="entry name" value="KBL_like"/>
    <property type="match status" value="1"/>
</dbReference>
<keyword evidence="13" id="KW-0012">Acyltransferase</keyword>
<organism evidence="13">
    <name type="scientific">hydrothermal vent metagenome</name>
    <dbReference type="NCBI Taxonomy" id="652676"/>
    <lineage>
        <taxon>unclassified sequences</taxon>
        <taxon>metagenomes</taxon>
        <taxon>ecological metagenomes</taxon>
    </lineage>
</organism>
<evidence type="ECO:0000313" key="13">
    <source>
        <dbReference type="EMBL" id="VAW82009.1"/>
    </source>
</evidence>
<dbReference type="AlphaFoldDB" id="A0A3B0Z6Y3"/>
<dbReference type="EC" id="2.3.1.47" evidence="5"/>
<evidence type="ECO:0000256" key="11">
    <source>
        <dbReference type="ARBA" id="ARBA00047715"/>
    </source>
</evidence>
<dbReference type="InterPro" id="IPR004723">
    <property type="entry name" value="AONS_Archaea/Proteobacteria"/>
</dbReference>
<dbReference type="Gene3D" id="3.40.640.10">
    <property type="entry name" value="Type I PLP-dependent aspartate aminotransferase-like (Major domain)"/>
    <property type="match status" value="1"/>
</dbReference>
<evidence type="ECO:0000256" key="6">
    <source>
        <dbReference type="ARBA" id="ARBA00022679"/>
    </source>
</evidence>
<gene>
    <name evidence="13" type="ORF">MNBD_GAMMA14-1930</name>
</gene>
<dbReference type="PANTHER" id="PTHR13693:SF100">
    <property type="entry name" value="8-AMINO-7-OXONONANOATE SYNTHASE"/>
    <property type="match status" value="1"/>
</dbReference>
<dbReference type="Gene3D" id="3.90.1150.10">
    <property type="entry name" value="Aspartate Aminotransferase, domain 1"/>
    <property type="match status" value="1"/>
</dbReference>
<dbReference type="InterPro" id="IPR015421">
    <property type="entry name" value="PyrdxlP-dep_Trfase_major"/>
</dbReference>
<dbReference type="PROSITE" id="PS00599">
    <property type="entry name" value="AA_TRANSFER_CLASS_2"/>
    <property type="match status" value="1"/>
</dbReference>
<evidence type="ECO:0000256" key="8">
    <source>
        <dbReference type="ARBA" id="ARBA00022898"/>
    </source>
</evidence>
<dbReference type="Pfam" id="PF00155">
    <property type="entry name" value="Aminotran_1_2"/>
    <property type="match status" value="1"/>
</dbReference>
<feature type="domain" description="Aminotransferase class I/classII large" evidence="12">
    <location>
        <begin position="38"/>
        <end position="378"/>
    </location>
</feature>
<accession>A0A3B0Z6Y3</accession>
<keyword evidence="8" id="KW-0663">Pyridoxal phosphate</keyword>
<dbReference type="GO" id="GO:0009102">
    <property type="term" value="P:biotin biosynthetic process"/>
    <property type="evidence" value="ECO:0007669"/>
    <property type="project" value="UniProtKB-UniPathway"/>
</dbReference>
<dbReference type="InterPro" id="IPR015424">
    <property type="entry name" value="PyrdxlP-dep_Trfase"/>
</dbReference>
<sequence>MRDLTPVLEQRRQQHLYRQRQTLESAQGVEITIDGKRYLSFCSNDYLGLASHPDLVKALIEGAQRFGVGSGAAHLITGHSYAHEALEDDLAAFTGQPRALLFSTGYMANLGVASALIGRGDTLVEDKLNHASLIDAAPLSGARLLRYRHNDIDSLQRRLSGIDHGDKLVATDAVFSMDGDCASLIEMQALCRCHSAWLLVDDAHGFGVLGKQGRGWFNDQLGQGSDNTILMATLGKALGTFGAFVAGSDALIETLIQQARTYIYTTATPPAVAWATRTALRLVREGDDLRAHLQALIKRFCTGAADLDLPLMVSTTPIQLLLVGDATVAVNLGEALRKRGILAGVIRPPTVAEGAARLRITLSAQHLFEQVDRLLEALSHCYQEVTHAAS</sequence>
<comment type="catalytic activity">
    <reaction evidence="11">
        <text>6-carboxyhexanoyl-[ACP] + L-alanine + H(+) = (8S)-8-amino-7-oxononanoate + holo-[ACP] + CO2</text>
        <dbReference type="Rhea" id="RHEA:42288"/>
        <dbReference type="Rhea" id="RHEA-COMP:9685"/>
        <dbReference type="Rhea" id="RHEA-COMP:9955"/>
        <dbReference type="ChEBI" id="CHEBI:15378"/>
        <dbReference type="ChEBI" id="CHEBI:16526"/>
        <dbReference type="ChEBI" id="CHEBI:57972"/>
        <dbReference type="ChEBI" id="CHEBI:64479"/>
        <dbReference type="ChEBI" id="CHEBI:78846"/>
        <dbReference type="ChEBI" id="CHEBI:149468"/>
        <dbReference type="EC" id="2.3.1.47"/>
    </reaction>
</comment>
<dbReference type="UniPathway" id="UPA00078"/>
<dbReference type="InterPro" id="IPR050087">
    <property type="entry name" value="AON_synthase_class-II"/>
</dbReference>
<keyword evidence="6 13" id="KW-0808">Transferase</keyword>
<dbReference type="NCBIfam" id="TIGR00858">
    <property type="entry name" value="bioF"/>
    <property type="match status" value="1"/>
</dbReference>
<dbReference type="InterPro" id="IPR015422">
    <property type="entry name" value="PyrdxlP-dep_Trfase_small"/>
</dbReference>
<evidence type="ECO:0000256" key="10">
    <source>
        <dbReference type="ARBA" id="ARBA00033381"/>
    </source>
</evidence>